<evidence type="ECO:0000313" key="2">
    <source>
        <dbReference type="EMBL" id="RZS86476.1"/>
    </source>
</evidence>
<dbReference type="CDD" id="cd00448">
    <property type="entry name" value="YjgF_YER057c_UK114_family"/>
    <property type="match status" value="1"/>
</dbReference>
<dbReference type="GO" id="GO:0005829">
    <property type="term" value="C:cytosol"/>
    <property type="evidence" value="ECO:0007669"/>
    <property type="project" value="TreeGrafter"/>
</dbReference>
<keyword evidence="3" id="KW-1185">Reference proteome</keyword>
<dbReference type="PANTHER" id="PTHR11803">
    <property type="entry name" value="2-IMINOBUTANOATE/2-IMINOPROPANOATE DEAMINASE RIDA"/>
    <property type="match status" value="1"/>
</dbReference>
<dbReference type="AlphaFoldDB" id="A0A4Q7NNG6"/>
<gene>
    <name evidence="2" type="ORF">EV675_2518</name>
</gene>
<dbReference type="OrthoDB" id="9803101at2"/>
<evidence type="ECO:0000313" key="3">
    <source>
        <dbReference type="Proteomes" id="UP000292445"/>
    </source>
</evidence>
<sequence length="126" mass="13333">MITKTPLGPSGRPYSQALDVAGGKRMIFVSGQLARADPEHAHHPGDLGRQAREIFANMDALLREAGGSLADVVKITAFLTTLDGYADYSAIRREVFADPLPASSTVQVSSLVTPGCLIEIEAVAIL</sequence>
<protein>
    <submittedName>
        <fullName evidence="2">Enamine deaminase RidA (YjgF/YER057c/UK114 family)</fullName>
    </submittedName>
</protein>
<name>A0A4Q7NNG6_9BURK</name>
<evidence type="ECO:0000256" key="1">
    <source>
        <dbReference type="ARBA" id="ARBA00010552"/>
    </source>
</evidence>
<organism evidence="2 3">
    <name type="scientific">Pigmentiphaga kullae</name>
    <dbReference type="NCBI Taxonomy" id="151784"/>
    <lineage>
        <taxon>Bacteria</taxon>
        <taxon>Pseudomonadati</taxon>
        <taxon>Pseudomonadota</taxon>
        <taxon>Betaproteobacteria</taxon>
        <taxon>Burkholderiales</taxon>
        <taxon>Alcaligenaceae</taxon>
        <taxon>Pigmentiphaga</taxon>
    </lineage>
</organism>
<dbReference type="Gene3D" id="3.30.1330.40">
    <property type="entry name" value="RutC-like"/>
    <property type="match status" value="1"/>
</dbReference>
<dbReference type="Proteomes" id="UP000292445">
    <property type="component" value="Unassembled WGS sequence"/>
</dbReference>
<reference evidence="2 3" key="1">
    <citation type="submission" date="2019-02" db="EMBL/GenBank/DDBJ databases">
        <title>Genomic Encyclopedia of Type Strains, Phase IV (KMG-IV): sequencing the most valuable type-strain genomes for metagenomic binning, comparative biology and taxonomic classification.</title>
        <authorList>
            <person name="Goeker M."/>
        </authorList>
    </citation>
    <scope>NUCLEOTIDE SEQUENCE [LARGE SCALE GENOMIC DNA]</scope>
    <source>
        <strain evidence="2 3">K24</strain>
    </source>
</reference>
<dbReference type="InterPro" id="IPR006175">
    <property type="entry name" value="YjgF/YER057c/UK114"/>
</dbReference>
<dbReference type="RefSeq" id="WP_130357566.1">
    <property type="nucleotide sequence ID" value="NZ_SGXC01000001.1"/>
</dbReference>
<dbReference type="Pfam" id="PF01042">
    <property type="entry name" value="Ribonuc_L-PSP"/>
    <property type="match status" value="1"/>
</dbReference>
<comment type="similarity">
    <text evidence="1">Belongs to the RutC family.</text>
</comment>
<comment type="caution">
    <text evidence="2">The sequence shown here is derived from an EMBL/GenBank/DDBJ whole genome shotgun (WGS) entry which is preliminary data.</text>
</comment>
<dbReference type="SUPFAM" id="SSF55298">
    <property type="entry name" value="YjgF-like"/>
    <property type="match status" value="1"/>
</dbReference>
<dbReference type="PANTHER" id="PTHR11803:SF58">
    <property type="entry name" value="PROTEIN HMF1-RELATED"/>
    <property type="match status" value="1"/>
</dbReference>
<dbReference type="InterPro" id="IPR035959">
    <property type="entry name" value="RutC-like_sf"/>
</dbReference>
<proteinExistence type="inferred from homology"/>
<dbReference type="GO" id="GO:0019239">
    <property type="term" value="F:deaminase activity"/>
    <property type="evidence" value="ECO:0007669"/>
    <property type="project" value="TreeGrafter"/>
</dbReference>
<accession>A0A4Q7NNG6</accession>
<dbReference type="EMBL" id="SGXC01000001">
    <property type="protein sequence ID" value="RZS86476.1"/>
    <property type="molecule type" value="Genomic_DNA"/>
</dbReference>